<reference evidence="2" key="1">
    <citation type="journal article" date="2012" name="J. Bacteriol.">
        <title>Genome sequence of the haloalkaliphilic methanotrophic bacterium Methylomicrobium alcaliphilum 20Z.</title>
        <authorList>
            <person name="Vuilleumier S."/>
            <person name="Khmelenina V.N."/>
            <person name="Bringel F."/>
            <person name="Reshetnikov A.S."/>
            <person name="Lajus A."/>
            <person name="Mangenot S."/>
            <person name="Rouy Z."/>
            <person name="Op den Camp H.J."/>
            <person name="Jetten M.S."/>
            <person name="Dispirito A.A."/>
            <person name="Dunfield P."/>
            <person name="Klotz M.G."/>
            <person name="Semrau J.D."/>
            <person name="Stein L.Y."/>
            <person name="Barbe V."/>
            <person name="Medigue C."/>
            <person name="Trotsenko Y.A."/>
            <person name="Kalyuzhnaya M.G."/>
        </authorList>
    </citation>
    <scope>NUCLEOTIDE SEQUENCE [LARGE SCALE GENOMIC DNA]</scope>
    <source>
        <strain evidence="2">DSM 19304 / NCIMB 14124 / VKM B-2133 / 20Z</strain>
    </source>
</reference>
<dbReference type="KEGG" id="mah:MEALZ_0230"/>
<protein>
    <submittedName>
        <fullName evidence="1">Uncharacterized protein</fullName>
    </submittedName>
</protein>
<keyword evidence="2" id="KW-1185">Reference proteome</keyword>
<dbReference type="EMBL" id="FO082060">
    <property type="protein sequence ID" value="CCE21930.1"/>
    <property type="molecule type" value="Genomic_DNA"/>
</dbReference>
<proteinExistence type="predicted"/>
<evidence type="ECO:0000313" key="2">
    <source>
        <dbReference type="Proteomes" id="UP000008315"/>
    </source>
</evidence>
<dbReference type="AlphaFoldDB" id="G4SW09"/>
<name>G4SW09_META2</name>
<dbReference type="HOGENOM" id="CLU_3045184_0_0_6"/>
<accession>G4SW09</accession>
<dbReference type="Proteomes" id="UP000008315">
    <property type="component" value="Chromosome"/>
</dbReference>
<evidence type="ECO:0000313" key="1">
    <source>
        <dbReference type="EMBL" id="CCE21930.1"/>
    </source>
</evidence>
<organism evidence="1 2">
    <name type="scientific">Methylotuvimicrobium alcaliphilum (strain DSM 19304 / NCIMB 14124 / VKM B-2133 / 20Z)</name>
    <name type="common">Methylomicrobium alcaliphilum</name>
    <dbReference type="NCBI Taxonomy" id="1091494"/>
    <lineage>
        <taxon>Bacteria</taxon>
        <taxon>Pseudomonadati</taxon>
        <taxon>Pseudomonadota</taxon>
        <taxon>Gammaproteobacteria</taxon>
        <taxon>Methylococcales</taxon>
        <taxon>Methylococcaceae</taxon>
        <taxon>Methylotuvimicrobium</taxon>
    </lineage>
</organism>
<gene>
    <name evidence="1" type="ordered locus">MEALZ_0230</name>
</gene>
<sequence length="54" mass="6190">MNKRMLRRSQEARASGVSFPSWSLGKSVMWVGRFSLDSLAYEPRPARDMLIFGL</sequence>